<comment type="subcellular location">
    <subcellularLocation>
        <location evidence="1">Membrane</location>
        <topology evidence="1">Multi-pass membrane protein</topology>
    </subcellularLocation>
</comment>
<keyword evidence="4 7" id="KW-0812">Transmembrane</keyword>
<dbReference type="NCBIfam" id="TIGR03025">
    <property type="entry name" value="EPS_sugtrans"/>
    <property type="match status" value="1"/>
</dbReference>
<evidence type="ECO:0000256" key="2">
    <source>
        <dbReference type="ARBA" id="ARBA00006464"/>
    </source>
</evidence>
<feature type="transmembrane region" description="Helical" evidence="7">
    <location>
        <begin position="46"/>
        <end position="67"/>
    </location>
</feature>
<evidence type="ECO:0000313" key="9">
    <source>
        <dbReference type="EMBL" id="EWM54724.1"/>
    </source>
</evidence>
<dbReference type="Proteomes" id="UP000019365">
    <property type="component" value="Unassembled WGS sequence"/>
</dbReference>
<organism evidence="9 10">
    <name type="scientific">Ruminococcus flavefaciens 007c</name>
    <dbReference type="NCBI Taxonomy" id="1341157"/>
    <lineage>
        <taxon>Bacteria</taxon>
        <taxon>Bacillati</taxon>
        <taxon>Bacillota</taxon>
        <taxon>Clostridia</taxon>
        <taxon>Eubacteriales</taxon>
        <taxon>Oscillospiraceae</taxon>
        <taxon>Ruminococcus</taxon>
    </lineage>
</organism>
<proteinExistence type="inferred from homology"/>
<evidence type="ECO:0000256" key="3">
    <source>
        <dbReference type="ARBA" id="ARBA00022679"/>
    </source>
</evidence>
<dbReference type="OrthoDB" id="9808602at2"/>
<evidence type="ECO:0000256" key="5">
    <source>
        <dbReference type="ARBA" id="ARBA00022989"/>
    </source>
</evidence>
<dbReference type="RefSeq" id="WP_037297099.1">
    <property type="nucleotide sequence ID" value="NZ_ATAX01000009.1"/>
</dbReference>
<dbReference type="GO" id="GO:0016020">
    <property type="term" value="C:membrane"/>
    <property type="evidence" value="ECO:0007669"/>
    <property type="project" value="UniProtKB-SubCell"/>
</dbReference>
<accession>W7UU82</accession>
<evidence type="ECO:0000256" key="7">
    <source>
        <dbReference type="SAM" id="Phobius"/>
    </source>
</evidence>
<dbReference type="AlphaFoldDB" id="W7UU82"/>
<sequence>MGNKTLKEGLKHGDFIVIDLLCLQLCFIVSYWLHMPFENPYSIDSFQYQAVILTTSQLLVIVFTNNYNGILRRGKLEEAWAVFKYIATIMILALIYLFAVKQSTTASRLQLGFTSVTYTIADYILRQLNKLRVFNSSKYRQNRRSVVLITTCDTAENALRALMSDPKHSSYFISGVIVTDSEHHKDEKLGDVPLYSLNSDTLSKLSHGWVDEVFLLQSDNMSFPSELMDNLFRMGITVNYSITPITDGRWPIAEMRRLGPYRVLSSSVSIAPAGEQAVKRLADIIGGLIGCIITLIVFIFLAPVIYIKSPGPIFFAQKRVGQNGKVFLMYKFRSMYMDAEKRKQELMEKNKIENGMMFKMDDDPRIIGSEKKDRHGRPKGIGNFIRRHSIDELPQFYNVLKGNMSLVGTRPPTLDEWEKYDLGHRIRMSIKPGLTGLWQVSGRSRITDFEEVVRLDREYIENQSLLLDAKIILKTVAVVFRGSGAE</sequence>
<comment type="similarity">
    <text evidence="2">Belongs to the bacterial sugar transferase family.</text>
</comment>
<keyword evidence="3" id="KW-0808">Transferase</keyword>
<feature type="transmembrane region" description="Helical" evidence="7">
    <location>
        <begin position="284"/>
        <end position="307"/>
    </location>
</feature>
<evidence type="ECO:0000256" key="1">
    <source>
        <dbReference type="ARBA" id="ARBA00004141"/>
    </source>
</evidence>
<dbReference type="Pfam" id="PF02397">
    <property type="entry name" value="Bac_transf"/>
    <property type="match status" value="1"/>
</dbReference>
<dbReference type="InterPro" id="IPR017475">
    <property type="entry name" value="EPS_sugar_tfrase"/>
</dbReference>
<dbReference type="PANTHER" id="PTHR30576">
    <property type="entry name" value="COLANIC BIOSYNTHESIS UDP-GLUCOSE LIPID CARRIER TRANSFERASE"/>
    <property type="match status" value="1"/>
</dbReference>
<feature type="domain" description="Bacterial sugar transferase" evidence="8">
    <location>
        <begin position="279"/>
        <end position="480"/>
    </location>
</feature>
<reference evidence="9 10" key="1">
    <citation type="journal article" date="2014" name="PLoS ONE">
        <title>Rumen cellulosomics: divergent fiber-degrading strategies revealed by comparative genome-wide analysis of six ruminococcal strains.</title>
        <authorList>
            <person name="Dassa B."/>
            <person name="Borovok I."/>
            <person name="Ruimy-Israeli V."/>
            <person name="Lamed R."/>
            <person name="Flint H.J."/>
            <person name="Duncan S.H."/>
            <person name="Henrissat B."/>
            <person name="Coutinho P."/>
            <person name="Morrison M."/>
            <person name="Mosoni P."/>
            <person name="Yeoman C.J."/>
            <person name="White B.A."/>
            <person name="Bayer E.A."/>
        </authorList>
    </citation>
    <scope>NUCLEOTIDE SEQUENCE [LARGE SCALE GENOMIC DNA]</scope>
    <source>
        <strain evidence="9 10">007c</strain>
    </source>
</reference>
<dbReference type="PATRIC" id="fig|1341157.4.peg.603"/>
<protein>
    <recommendedName>
        <fullName evidence="8">Bacterial sugar transferase domain-containing protein</fullName>
    </recommendedName>
</protein>
<dbReference type="EMBL" id="ATAX01000009">
    <property type="protein sequence ID" value="EWM54724.1"/>
    <property type="molecule type" value="Genomic_DNA"/>
</dbReference>
<keyword evidence="6 7" id="KW-0472">Membrane</keyword>
<evidence type="ECO:0000256" key="6">
    <source>
        <dbReference type="ARBA" id="ARBA00023136"/>
    </source>
</evidence>
<dbReference type="GO" id="GO:0016780">
    <property type="term" value="F:phosphotransferase activity, for other substituted phosphate groups"/>
    <property type="evidence" value="ECO:0007669"/>
    <property type="project" value="TreeGrafter"/>
</dbReference>
<evidence type="ECO:0000259" key="8">
    <source>
        <dbReference type="Pfam" id="PF02397"/>
    </source>
</evidence>
<keyword evidence="5 7" id="KW-1133">Transmembrane helix</keyword>
<comment type="caution">
    <text evidence="9">The sequence shown here is derived from an EMBL/GenBank/DDBJ whole genome shotgun (WGS) entry which is preliminary data.</text>
</comment>
<dbReference type="eggNOG" id="COG2148">
    <property type="taxonomic scope" value="Bacteria"/>
</dbReference>
<gene>
    <name evidence="9" type="ORF">RF007C_02275</name>
</gene>
<feature type="transmembrane region" description="Helical" evidence="7">
    <location>
        <begin position="12"/>
        <end position="34"/>
    </location>
</feature>
<name>W7UU82_RUMFL</name>
<feature type="transmembrane region" description="Helical" evidence="7">
    <location>
        <begin position="79"/>
        <end position="99"/>
    </location>
</feature>
<dbReference type="InterPro" id="IPR003362">
    <property type="entry name" value="Bact_transf"/>
</dbReference>
<keyword evidence="10" id="KW-1185">Reference proteome</keyword>
<evidence type="ECO:0000313" key="10">
    <source>
        <dbReference type="Proteomes" id="UP000019365"/>
    </source>
</evidence>
<dbReference type="PANTHER" id="PTHR30576:SF10">
    <property type="entry name" value="SLL5057 PROTEIN"/>
    <property type="match status" value="1"/>
</dbReference>
<evidence type="ECO:0000256" key="4">
    <source>
        <dbReference type="ARBA" id="ARBA00022692"/>
    </source>
</evidence>